<protein>
    <submittedName>
        <fullName evidence="1">Uncharacterized protein</fullName>
    </submittedName>
</protein>
<evidence type="ECO:0000313" key="2">
    <source>
        <dbReference type="Proteomes" id="UP000796880"/>
    </source>
</evidence>
<name>A0A8K0H3T9_9ROSA</name>
<dbReference type="OrthoDB" id="782771at2759"/>
<reference evidence="1" key="1">
    <citation type="submission" date="2020-03" db="EMBL/GenBank/DDBJ databases">
        <title>A high-quality chromosome-level genome assembly of a woody plant with both climbing and erect habits, Rhamnella rubrinervis.</title>
        <authorList>
            <person name="Lu Z."/>
            <person name="Yang Y."/>
            <person name="Zhu X."/>
            <person name="Sun Y."/>
        </authorList>
    </citation>
    <scope>NUCLEOTIDE SEQUENCE</scope>
    <source>
        <strain evidence="1">BYM</strain>
        <tissue evidence="1">Leaf</tissue>
    </source>
</reference>
<dbReference type="EMBL" id="VOIH02000006">
    <property type="protein sequence ID" value="KAF3445094.1"/>
    <property type="molecule type" value="Genomic_DNA"/>
</dbReference>
<evidence type="ECO:0000313" key="1">
    <source>
        <dbReference type="EMBL" id="KAF3445094.1"/>
    </source>
</evidence>
<proteinExistence type="predicted"/>
<gene>
    <name evidence="1" type="ORF">FNV43_RR14787</name>
</gene>
<accession>A0A8K0H3T9</accession>
<comment type="caution">
    <text evidence="1">The sequence shown here is derived from an EMBL/GenBank/DDBJ whole genome shotgun (WGS) entry which is preliminary data.</text>
</comment>
<dbReference type="AlphaFoldDB" id="A0A8K0H3T9"/>
<sequence>MNRDVSFLAHDECRVEPSTVPRQQQQITVFCNGRVFFCDMTEIQPSPCCLEYDEAQYRKKVINDVVTTKLERRTSEFWSVMFYDVRCMSAGT</sequence>
<organism evidence="1 2">
    <name type="scientific">Rhamnella rubrinervis</name>
    <dbReference type="NCBI Taxonomy" id="2594499"/>
    <lineage>
        <taxon>Eukaryota</taxon>
        <taxon>Viridiplantae</taxon>
        <taxon>Streptophyta</taxon>
        <taxon>Embryophyta</taxon>
        <taxon>Tracheophyta</taxon>
        <taxon>Spermatophyta</taxon>
        <taxon>Magnoliopsida</taxon>
        <taxon>eudicotyledons</taxon>
        <taxon>Gunneridae</taxon>
        <taxon>Pentapetalae</taxon>
        <taxon>rosids</taxon>
        <taxon>fabids</taxon>
        <taxon>Rosales</taxon>
        <taxon>Rhamnaceae</taxon>
        <taxon>rhamnoid group</taxon>
        <taxon>Rhamneae</taxon>
        <taxon>Rhamnella</taxon>
    </lineage>
</organism>
<keyword evidence="2" id="KW-1185">Reference proteome</keyword>
<dbReference type="Proteomes" id="UP000796880">
    <property type="component" value="Unassembled WGS sequence"/>
</dbReference>